<dbReference type="InterPro" id="IPR006680">
    <property type="entry name" value="Amidohydro-rel"/>
</dbReference>
<dbReference type="AlphaFoldDB" id="A0A556MJ82"/>
<evidence type="ECO:0000313" key="4">
    <source>
        <dbReference type="Proteomes" id="UP000316008"/>
    </source>
</evidence>
<evidence type="ECO:0000313" key="3">
    <source>
        <dbReference type="EMBL" id="TSJ39923.1"/>
    </source>
</evidence>
<dbReference type="GO" id="GO:0016831">
    <property type="term" value="F:carboxy-lyase activity"/>
    <property type="evidence" value="ECO:0007669"/>
    <property type="project" value="InterPro"/>
</dbReference>
<dbReference type="Gene3D" id="3.20.20.140">
    <property type="entry name" value="Metal-dependent hydrolases"/>
    <property type="match status" value="1"/>
</dbReference>
<reference evidence="3 4" key="1">
    <citation type="submission" date="2019-07" db="EMBL/GenBank/DDBJ databases">
        <authorList>
            <person name="Huq M.A."/>
        </authorList>
    </citation>
    <scope>NUCLEOTIDE SEQUENCE [LARGE SCALE GENOMIC DNA]</scope>
    <source>
        <strain evidence="3 4">MAH-3</strain>
    </source>
</reference>
<dbReference type="GO" id="GO:0019748">
    <property type="term" value="P:secondary metabolic process"/>
    <property type="evidence" value="ECO:0007669"/>
    <property type="project" value="TreeGrafter"/>
</dbReference>
<dbReference type="PANTHER" id="PTHR21240">
    <property type="entry name" value="2-AMINO-3-CARBOXYLMUCONATE-6-SEMIALDEHYDE DECARBOXYLASE"/>
    <property type="match status" value="1"/>
</dbReference>
<protein>
    <submittedName>
        <fullName evidence="3">Amidohydrolase family protein</fullName>
    </submittedName>
</protein>
<sequence>MKQYPFSNIHTHVFNSECVPDNFLRILPSKFVRRVPRLIKHILDTKWARRTIAFFARLGAKKDNNKRKAFDKYIGFLEVATQRKQLDVFELEFEVGKQYDSSVRIVGLTMNMDFMDNRPSRHQITFETQLEAVKDIKRYYPTNFFPFLGIDPRHKSGTDLVNWAKSYFETGLEKNGIIFPYFSGIKLYPALGFFAFDPRLDELYAYAEANQLPIITHVTRVGSQYIGSKITELIPLTPKSLSNGNAESVAAMTEITNRISVYYNKKWILDNKLGDNDKACDLFSHPQNYIPILEKYPNLKICLAHMGGSNEIIDSNKKDSDLKQIRRVDSQLWCDRIRDMMFRYPNLYTDISYTLSDLDNQQVKAAIIQFMNTPDAQGQLLAKRVLFGTDFFMTEQEKRESELFKLSQVELSDFHDIITRDNPQEFLRQPL</sequence>
<keyword evidence="4" id="KW-1185">Reference proteome</keyword>
<dbReference type="SUPFAM" id="SSF51556">
    <property type="entry name" value="Metallo-dependent hydrolases"/>
    <property type="match status" value="1"/>
</dbReference>
<keyword evidence="1" id="KW-0456">Lyase</keyword>
<comment type="caution">
    <text evidence="3">The sequence shown here is derived from an EMBL/GenBank/DDBJ whole genome shotgun (WGS) entry which is preliminary data.</text>
</comment>
<dbReference type="PANTHER" id="PTHR21240:SF28">
    <property type="entry name" value="ISO-OROTATE DECARBOXYLASE (EUROFUNG)"/>
    <property type="match status" value="1"/>
</dbReference>
<dbReference type="RefSeq" id="WP_144334339.1">
    <property type="nucleotide sequence ID" value="NZ_VLPL01000010.1"/>
</dbReference>
<organism evidence="3 4">
    <name type="scientific">Fluviicola chungangensis</name>
    <dbReference type="NCBI Taxonomy" id="2597671"/>
    <lineage>
        <taxon>Bacteria</taxon>
        <taxon>Pseudomonadati</taxon>
        <taxon>Bacteroidota</taxon>
        <taxon>Flavobacteriia</taxon>
        <taxon>Flavobacteriales</taxon>
        <taxon>Crocinitomicaceae</taxon>
        <taxon>Fluviicola</taxon>
    </lineage>
</organism>
<accession>A0A556MJ82</accession>
<dbReference type="GO" id="GO:0005737">
    <property type="term" value="C:cytoplasm"/>
    <property type="evidence" value="ECO:0007669"/>
    <property type="project" value="TreeGrafter"/>
</dbReference>
<feature type="domain" description="Amidohydrolase-related" evidence="2">
    <location>
        <begin position="181"/>
        <end position="426"/>
    </location>
</feature>
<dbReference type="EMBL" id="VLPL01000010">
    <property type="protein sequence ID" value="TSJ39923.1"/>
    <property type="molecule type" value="Genomic_DNA"/>
</dbReference>
<dbReference type="Pfam" id="PF04909">
    <property type="entry name" value="Amidohydro_2"/>
    <property type="match status" value="1"/>
</dbReference>
<keyword evidence="3" id="KW-0378">Hydrolase</keyword>
<name>A0A556MJ82_9FLAO</name>
<proteinExistence type="predicted"/>
<dbReference type="GO" id="GO:0016787">
    <property type="term" value="F:hydrolase activity"/>
    <property type="evidence" value="ECO:0007669"/>
    <property type="project" value="UniProtKB-KW"/>
</dbReference>
<dbReference type="InterPro" id="IPR032465">
    <property type="entry name" value="ACMSD"/>
</dbReference>
<dbReference type="InterPro" id="IPR032466">
    <property type="entry name" value="Metal_Hydrolase"/>
</dbReference>
<dbReference type="OrthoDB" id="1407586at2"/>
<evidence type="ECO:0000259" key="2">
    <source>
        <dbReference type="Pfam" id="PF04909"/>
    </source>
</evidence>
<dbReference type="Proteomes" id="UP000316008">
    <property type="component" value="Unassembled WGS sequence"/>
</dbReference>
<evidence type="ECO:0000256" key="1">
    <source>
        <dbReference type="ARBA" id="ARBA00023239"/>
    </source>
</evidence>
<gene>
    <name evidence="3" type="ORF">FO442_16580</name>
</gene>